<name>A0ABV6R3W1_9CAUL</name>
<keyword evidence="2" id="KW-1185">Reference proteome</keyword>
<sequence length="244" mass="26841">MLGDLPGDVQSNLIAGAITAVFMAALQFGRRQFWELGRYRRLWRPMSADDVAVVTSTTIRDQQPGHVRFATGAGQVKALSYLNRAFYKAFPNRAMDQVFMSEEVTDAARCKHLIVVGGPHTNALTARILKEHAAILKLSIGEKNAIVVDGERFEPEIIDGKLARDVGVIVACPNPFKAGKRAIVFFGSHTFGTEGAALFFSENHGFRKPFDQMHFLVVTRSLLGDYSVTENEVVLARALTFPGS</sequence>
<gene>
    <name evidence="1" type="ORF">ACFFGE_10505</name>
</gene>
<evidence type="ECO:0000313" key="2">
    <source>
        <dbReference type="Proteomes" id="UP001589906"/>
    </source>
</evidence>
<dbReference type="Proteomes" id="UP001589906">
    <property type="component" value="Unassembled WGS sequence"/>
</dbReference>
<proteinExistence type="predicted"/>
<evidence type="ECO:0000313" key="1">
    <source>
        <dbReference type="EMBL" id="MFC0634305.1"/>
    </source>
</evidence>
<protein>
    <recommendedName>
        <fullName evidence="3">S-layer protein C-terminal domain-containing protein</fullName>
    </recommendedName>
</protein>
<reference evidence="1 2" key="1">
    <citation type="submission" date="2024-09" db="EMBL/GenBank/DDBJ databases">
        <authorList>
            <person name="Sun Q."/>
            <person name="Mori K."/>
        </authorList>
    </citation>
    <scope>NUCLEOTIDE SEQUENCE [LARGE SCALE GENOMIC DNA]</scope>
    <source>
        <strain evidence="1 2">NCAIM B.02621</strain>
    </source>
</reference>
<comment type="caution">
    <text evidence="1">The sequence shown here is derived from an EMBL/GenBank/DDBJ whole genome shotgun (WGS) entry which is preliminary data.</text>
</comment>
<evidence type="ECO:0008006" key="3">
    <source>
        <dbReference type="Google" id="ProtNLM"/>
    </source>
</evidence>
<dbReference type="EMBL" id="JBHLSW010000007">
    <property type="protein sequence ID" value="MFC0634305.1"/>
    <property type="molecule type" value="Genomic_DNA"/>
</dbReference>
<organism evidence="1 2">
    <name type="scientific">Brevundimonas balnearis</name>
    <dbReference type="NCBI Taxonomy" id="1572858"/>
    <lineage>
        <taxon>Bacteria</taxon>
        <taxon>Pseudomonadati</taxon>
        <taxon>Pseudomonadota</taxon>
        <taxon>Alphaproteobacteria</taxon>
        <taxon>Caulobacterales</taxon>
        <taxon>Caulobacteraceae</taxon>
        <taxon>Brevundimonas</taxon>
    </lineage>
</organism>
<accession>A0ABV6R3W1</accession>
<dbReference type="RefSeq" id="WP_376836330.1">
    <property type="nucleotide sequence ID" value="NZ_JBHLSW010000007.1"/>
</dbReference>